<dbReference type="InterPro" id="IPR056884">
    <property type="entry name" value="NPHP3-like_N"/>
</dbReference>
<protein>
    <recommendedName>
        <fullName evidence="6">NACHT domain-containing protein</fullName>
    </recommendedName>
</protein>
<dbReference type="Proteomes" id="UP001220256">
    <property type="component" value="Unassembled WGS sequence"/>
</dbReference>
<dbReference type="Pfam" id="PF24883">
    <property type="entry name" value="NPHP3_N"/>
    <property type="match status" value="1"/>
</dbReference>
<evidence type="ECO:0000256" key="1">
    <source>
        <dbReference type="ARBA" id="ARBA00022737"/>
    </source>
</evidence>
<dbReference type="Gene3D" id="3.40.50.300">
    <property type="entry name" value="P-loop containing nucleotide triphosphate hydrolases"/>
    <property type="match status" value="1"/>
</dbReference>
<feature type="domain" description="Nephrocystin 3-like N-terminal" evidence="2">
    <location>
        <begin position="248"/>
        <end position="415"/>
    </location>
</feature>
<accession>A0ABQ8WFN9</accession>
<evidence type="ECO:0000259" key="3">
    <source>
        <dbReference type="Pfam" id="PF25053"/>
    </source>
</evidence>
<sequence>MADPLTIVSLAASIAQFIDIGVRLVKGAKEIRESTQGVLEEVAELKLVAEDIKNLNQDLTSNMHSSRVLSRDDLAILALAGKCNSLADELLRELEPLAIPPGTPHRMLQSARVSIRHFIKSNELGKIRERLGIVESQLRERVARASQKDHRSSIMLVLDSLRHENENASSQIMKKLTDLESLGVLASACDRPQKTGDYDIALNALHSSLLALVNEGMAFNHRQAVIQSLTFKAMKKRQDQIDTAHFKTLHWAFDRSRTSFMQWLEEQGGIYWISGQAGSGKSTLMKYLSDHQNTRDALSYWAGGQKLFIASFYFWNAGVNMQKSQLGLLQSILYQILRVEPRLVTKICPEHQGSEPWGITELMETFSRLADTACSAKFCLFIDGLDEYDGKEMEIIHVLKSLAQSENFKVCASSRPWTAFEQELSSPSRMFVLQHFTRDDMNNYVESMLTENDKFKSLAAKDHRCNTLIFEISQRANGVWLWVFLVVRDLLRDITAKGTYDTLERRLNSLPQELNAYFARIMDRIDPFFRADTTRIFLIAVESVRPFPLFALDFLEQESKDQDYALNMEVRAITADELSAVCKDWRPRLQTRCGDLLGIHTDYSESAFFRTTVNFIHRTARDFLRDNHHAMFQQFVPRDFCGKETLCRMLLAMLKMYPVETFRKASNGLFNLVDEILYYTYELEQMSKTTSHFPILDDIDAVMSVHSQNEFNHWTNGRDSPTNTRFVQWIERGQCSFLGLAIQARLRLYVEHALDIDPFRLKKRGRPLLDYALRPTRVTPSDLPYSHEREYAGIETDIVAALLDRGADPNQVIHIYGDQAPWQLFVLFCYERCKDVPANDNPYFDVANLLVQYHADLNQIIHLPPIQTRAGTTARYKTQVTIEKSQAPAWELLSEVFTSRQMMDLDRSMQQARLEAQSRDPGWLGWISNMITGKTFGV</sequence>
<dbReference type="InterPro" id="IPR056693">
    <property type="entry name" value="DUF7791"/>
</dbReference>
<evidence type="ECO:0008006" key="6">
    <source>
        <dbReference type="Google" id="ProtNLM"/>
    </source>
</evidence>
<dbReference type="PANTHER" id="PTHR10039">
    <property type="entry name" value="AMELOGENIN"/>
    <property type="match status" value="1"/>
</dbReference>
<comment type="caution">
    <text evidence="4">The sequence shown here is derived from an EMBL/GenBank/DDBJ whole genome shotgun (WGS) entry which is preliminary data.</text>
</comment>
<reference evidence="4 5" key="1">
    <citation type="journal article" date="2023" name="IMA Fungus">
        <title>Comparative genomic study of the Penicillium genus elucidates a diverse pangenome and 15 lateral gene transfer events.</title>
        <authorList>
            <person name="Petersen C."/>
            <person name="Sorensen T."/>
            <person name="Nielsen M.R."/>
            <person name="Sondergaard T.E."/>
            <person name="Sorensen J.L."/>
            <person name="Fitzpatrick D.A."/>
            <person name="Frisvad J.C."/>
            <person name="Nielsen K.L."/>
        </authorList>
    </citation>
    <scope>NUCLEOTIDE SEQUENCE [LARGE SCALE GENOMIC DNA]</scope>
    <source>
        <strain evidence="4 5">IBT 3361</strain>
    </source>
</reference>
<dbReference type="EMBL" id="JAPVEB010000003">
    <property type="protein sequence ID" value="KAJ5268818.1"/>
    <property type="molecule type" value="Genomic_DNA"/>
</dbReference>
<name>A0ABQ8WFN9_PENCH</name>
<proteinExistence type="predicted"/>
<organism evidence="4 5">
    <name type="scientific">Penicillium chrysogenum</name>
    <name type="common">Penicillium notatum</name>
    <dbReference type="NCBI Taxonomy" id="5076"/>
    <lineage>
        <taxon>Eukaryota</taxon>
        <taxon>Fungi</taxon>
        <taxon>Dikarya</taxon>
        <taxon>Ascomycota</taxon>
        <taxon>Pezizomycotina</taxon>
        <taxon>Eurotiomycetes</taxon>
        <taxon>Eurotiomycetidae</taxon>
        <taxon>Eurotiales</taxon>
        <taxon>Aspergillaceae</taxon>
        <taxon>Penicillium</taxon>
        <taxon>Penicillium chrysogenum species complex</taxon>
    </lineage>
</organism>
<keyword evidence="5" id="KW-1185">Reference proteome</keyword>
<evidence type="ECO:0000259" key="2">
    <source>
        <dbReference type="Pfam" id="PF24883"/>
    </source>
</evidence>
<gene>
    <name evidence="4" type="ORF">N7505_004576</name>
</gene>
<dbReference type="PANTHER" id="PTHR10039:SF5">
    <property type="entry name" value="NACHT DOMAIN-CONTAINING PROTEIN"/>
    <property type="match status" value="1"/>
</dbReference>
<feature type="domain" description="DUF7791" evidence="3">
    <location>
        <begin position="524"/>
        <end position="658"/>
    </location>
</feature>
<dbReference type="Pfam" id="PF25053">
    <property type="entry name" value="DUF7791"/>
    <property type="match status" value="1"/>
</dbReference>
<evidence type="ECO:0000313" key="5">
    <source>
        <dbReference type="Proteomes" id="UP001220256"/>
    </source>
</evidence>
<evidence type="ECO:0000313" key="4">
    <source>
        <dbReference type="EMBL" id="KAJ5268818.1"/>
    </source>
</evidence>
<keyword evidence="1" id="KW-0677">Repeat</keyword>
<dbReference type="InterPro" id="IPR027417">
    <property type="entry name" value="P-loop_NTPase"/>
</dbReference>
<dbReference type="SUPFAM" id="SSF52540">
    <property type="entry name" value="P-loop containing nucleoside triphosphate hydrolases"/>
    <property type="match status" value="1"/>
</dbReference>